<dbReference type="AlphaFoldDB" id="A0A1H2E470"/>
<name>A0A1H2E470_9PSED</name>
<gene>
    <name evidence="1" type="ORF">SAMN04490197_0625</name>
</gene>
<dbReference type="OrthoDB" id="7004959at2"/>
<evidence type="ECO:0000313" key="1">
    <source>
        <dbReference type="EMBL" id="SDT89996.1"/>
    </source>
</evidence>
<keyword evidence="2" id="KW-1185">Reference proteome</keyword>
<dbReference type="Proteomes" id="UP000183653">
    <property type="component" value="Chromosome I"/>
</dbReference>
<evidence type="ECO:0008006" key="3">
    <source>
        <dbReference type="Google" id="ProtNLM"/>
    </source>
</evidence>
<dbReference type="RefSeq" id="WP_057722235.1">
    <property type="nucleotide sequence ID" value="NZ_JYLM01000002.1"/>
</dbReference>
<sequence length="186" mass="20610">MRRLKANGFMFISIAIFCSGCTSYSSQPTINEPAEPDTQEIISSFSYAINSPWKDSRFGKDAYAATLKVIPNAQDADSSFATSTLPALEIKISEFSSGGACGQDYLTGLSLGLIPSWCTRTNLFKFDFILNKGRRFCRQKTYSINSTSFSHLTMIPFALFNTDNQPLTLYQAALKDFLRIGQCAAR</sequence>
<organism evidence="1 2">
    <name type="scientific">Pseudomonas orientalis</name>
    <dbReference type="NCBI Taxonomy" id="76758"/>
    <lineage>
        <taxon>Bacteria</taxon>
        <taxon>Pseudomonadati</taxon>
        <taxon>Pseudomonadota</taxon>
        <taxon>Gammaproteobacteria</taxon>
        <taxon>Pseudomonadales</taxon>
        <taxon>Pseudomonadaceae</taxon>
        <taxon>Pseudomonas</taxon>
    </lineage>
</organism>
<protein>
    <recommendedName>
        <fullName evidence="3">Lipoprotein</fullName>
    </recommendedName>
</protein>
<accession>A0A1H2E470</accession>
<reference evidence="1 2" key="1">
    <citation type="submission" date="2016-10" db="EMBL/GenBank/DDBJ databases">
        <authorList>
            <person name="Varghese N."/>
            <person name="Submissions S."/>
        </authorList>
    </citation>
    <scope>NUCLEOTIDE SEQUENCE [LARGE SCALE GENOMIC DNA]</scope>
    <source>
        <strain evidence="1 2">BS2775</strain>
    </source>
</reference>
<evidence type="ECO:0000313" key="2">
    <source>
        <dbReference type="Proteomes" id="UP000183653"/>
    </source>
</evidence>
<proteinExistence type="predicted"/>
<dbReference type="EMBL" id="LT629782">
    <property type="protein sequence ID" value="SDT89996.1"/>
    <property type="molecule type" value="Genomic_DNA"/>
</dbReference>